<dbReference type="AlphaFoldDB" id="A0A2S5GFP6"/>
<organism evidence="1 2">
    <name type="scientific">Jeotgalibacillus proteolyticus</name>
    <dbReference type="NCBI Taxonomy" id="2082395"/>
    <lineage>
        <taxon>Bacteria</taxon>
        <taxon>Bacillati</taxon>
        <taxon>Bacillota</taxon>
        <taxon>Bacilli</taxon>
        <taxon>Bacillales</taxon>
        <taxon>Caryophanaceae</taxon>
        <taxon>Jeotgalibacillus</taxon>
    </lineage>
</organism>
<evidence type="ECO:0000313" key="1">
    <source>
        <dbReference type="EMBL" id="PPA71713.1"/>
    </source>
</evidence>
<dbReference type="RefSeq" id="WP_104057202.1">
    <property type="nucleotide sequence ID" value="NZ_PREZ01000002.1"/>
</dbReference>
<gene>
    <name evidence="1" type="ORF">C4B60_06585</name>
</gene>
<sequence>MNKATVKYKRHDRISHYVNDEYSIIFDRCTPIVNGVPKEQEQLLMRYTKNGNTINNAPAFNEKDMVKAIVKLYESSLISEEAKEVLEKGINKRKADEDE</sequence>
<dbReference type="Proteomes" id="UP000239047">
    <property type="component" value="Unassembled WGS sequence"/>
</dbReference>
<proteinExistence type="predicted"/>
<name>A0A2S5GFP6_9BACL</name>
<dbReference type="EMBL" id="PREZ01000002">
    <property type="protein sequence ID" value="PPA71713.1"/>
    <property type="molecule type" value="Genomic_DNA"/>
</dbReference>
<accession>A0A2S5GFP6</accession>
<comment type="caution">
    <text evidence="1">The sequence shown here is derived from an EMBL/GenBank/DDBJ whole genome shotgun (WGS) entry which is preliminary data.</text>
</comment>
<reference evidence="1 2" key="1">
    <citation type="submission" date="2018-02" db="EMBL/GenBank/DDBJ databases">
        <title>Jeotgalibacillus proteolyticum sp. nov. a protease producing bacterium isolated from ocean sediments of Laizhou Bay.</title>
        <authorList>
            <person name="Li Y."/>
        </authorList>
    </citation>
    <scope>NUCLEOTIDE SEQUENCE [LARGE SCALE GENOMIC DNA]</scope>
    <source>
        <strain evidence="1 2">22-7</strain>
    </source>
</reference>
<evidence type="ECO:0000313" key="2">
    <source>
        <dbReference type="Proteomes" id="UP000239047"/>
    </source>
</evidence>
<dbReference type="OrthoDB" id="2969635at2"/>
<protein>
    <submittedName>
        <fullName evidence="1">Uncharacterized protein</fullName>
    </submittedName>
</protein>
<keyword evidence="2" id="KW-1185">Reference proteome</keyword>